<dbReference type="GeneID" id="115016791"/>
<feature type="region of interest" description="Disordered" evidence="1">
    <location>
        <begin position="1"/>
        <end position="32"/>
    </location>
</feature>
<dbReference type="OrthoDB" id="8927116at2759"/>
<reference evidence="4" key="1">
    <citation type="submission" date="2025-08" db="UniProtKB">
        <authorList>
            <consortium name="RefSeq"/>
        </authorList>
    </citation>
    <scope>IDENTIFICATION</scope>
</reference>
<keyword evidence="2" id="KW-0472">Membrane</keyword>
<evidence type="ECO:0000313" key="3">
    <source>
        <dbReference type="Proteomes" id="UP000504630"/>
    </source>
</evidence>
<feature type="region of interest" description="Disordered" evidence="1">
    <location>
        <begin position="52"/>
        <end position="86"/>
    </location>
</feature>
<dbReference type="InParanoid" id="A0A6J2QQH6"/>
<organism evidence="3 4">
    <name type="scientific">Cottoperca gobio</name>
    <name type="common">Frogmouth</name>
    <name type="synonym">Aphritis gobio</name>
    <dbReference type="NCBI Taxonomy" id="56716"/>
    <lineage>
        <taxon>Eukaryota</taxon>
        <taxon>Metazoa</taxon>
        <taxon>Chordata</taxon>
        <taxon>Craniata</taxon>
        <taxon>Vertebrata</taxon>
        <taxon>Euteleostomi</taxon>
        <taxon>Actinopterygii</taxon>
        <taxon>Neopterygii</taxon>
        <taxon>Teleostei</taxon>
        <taxon>Neoteleostei</taxon>
        <taxon>Acanthomorphata</taxon>
        <taxon>Eupercaria</taxon>
        <taxon>Perciformes</taxon>
        <taxon>Notothenioidei</taxon>
        <taxon>Bovichtidae</taxon>
        <taxon>Cottoperca</taxon>
    </lineage>
</organism>
<protein>
    <submittedName>
        <fullName evidence="4">P-selectin glycoprotein ligand 1</fullName>
    </submittedName>
</protein>
<dbReference type="PANTHER" id="PTHR17384:SF7">
    <property type="entry name" value="P-SELECTIN GLYCOPROTEIN LIGAND 1"/>
    <property type="match status" value="1"/>
</dbReference>
<dbReference type="Pfam" id="PF05399">
    <property type="entry name" value="EVI2A"/>
    <property type="match status" value="1"/>
</dbReference>
<feature type="compositionally biased region" description="Pro residues" evidence="1">
    <location>
        <begin position="1"/>
        <end position="11"/>
    </location>
</feature>
<name>A0A6J2QQH6_COTGO</name>
<dbReference type="GO" id="GO:0050901">
    <property type="term" value="P:leukocyte tethering or rolling"/>
    <property type="evidence" value="ECO:0007669"/>
    <property type="project" value="TreeGrafter"/>
</dbReference>
<keyword evidence="3" id="KW-1185">Reference proteome</keyword>
<dbReference type="GO" id="GO:0005886">
    <property type="term" value="C:plasma membrane"/>
    <property type="evidence" value="ECO:0007669"/>
    <property type="project" value="TreeGrafter"/>
</dbReference>
<feature type="transmembrane region" description="Helical" evidence="2">
    <location>
        <begin position="98"/>
        <end position="120"/>
    </location>
</feature>
<dbReference type="PANTHER" id="PTHR17384">
    <property type="entry name" value="P-SELECTIN GLYCOPROTEIN LIGAND-1"/>
    <property type="match status" value="1"/>
</dbReference>
<keyword evidence="2" id="KW-1133">Transmembrane helix</keyword>
<feature type="compositionally biased region" description="Low complexity" evidence="1">
    <location>
        <begin position="12"/>
        <end position="32"/>
    </location>
</feature>
<sequence>MSPPPIPPPPMSSTTNTSTTIVSTTNTSTTNVSTTIVSTTNVSTTNTSIVPPYVPKRVPSPTTKSTPATTKAPCEVSKSPSSTEVQPCSTRGLVKPCLIAIASMAVLATIFMVSTIILCTKLSIRKYKVKKPQPSTEMMCISALLPESYTYSRQRNAVSNGVLVMHGGTDSDEDEGDNLTLSSFLPENDRFV</sequence>
<dbReference type="RefSeq" id="XP_029300683.1">
    <property type="nucleotide sequence ID" value="XM_029444823.1"/>
</dbReference>
<proteinExistence type="predicted"/>
<accession>A0A6J2QQH6</accession>
<dbReference type="AlphaFoldDB" id="A0A6J2QQH6"/>
<feature type="compositionally biased region" description="Low complexity" evidence="1">
    <location>
        <begin position="59"/>
        <end position="73"/>
    </location>
</feature>
<evidence type="ECO:0000256" key="2">
    <source>
        <dbReference type="SAM" id="Phobius"/>
    </source>
</evidence>
<dbReference type="InterPro" id="IPR026195">
    <property type="entry name" value="PSGL-1"/>
</dbReference>
<dbReference type="KEGG" id="cgob:115016791"/>
<evidence type="ECO:0000256" key="1">
    <source>
        <dbReference type="SAM" id="MobiDB-lite"/>
    </source>
</evidence>
<keyword evidence="2" id="KW-0812">Transmembrane</keyword>
<evidence type="ECO:0000313" key="4">
    <source>
        <dbReference type="RefSeq" id="XP_029300683.1"/>
    </source>
</evidence>
<dbReference type="CTD" id="6404"/>
<gene>
    <name evidence="4" type="primary">selplg</name>
</gene>
<dbReference type="InterPro" id="IPR008608">
    <property type="entry name" value="Ectropic_vir_integratn_site_2A"/>
</dbReference>
<dbReference type="Proteomes" id="UP000504630">
    <property type="component" value="Chromosome 12"/>
</dbReference>